<protein>
    <submittedName>
        <fullName evidence="1">Uncharacterized protein</fullName>
    </submittedName>
</protein>
<evidence type="ECO:0000313" key="1">
    <source>
        <dbReference type="EMBL" id="KAF6505930.1"/>
    </source>
</evidence>
<accession>A0A7J8KAP9</accession>
<proteinExistence type="predicted"/>
<reference evidence="1 2" key="1">
    <citation type="journal article" date="2020" name="Nature">
        <title>Six reference-quality genomes reveal evolution of bat adaptations.</title>
        <authorList>
            <person name="Jebb D."/>
            <person name="Huang Z."/>
            <person name="Pippel M."/>
            <person name="Hughes G.M."/>
            <person name="Lavrichenko K."/>
            <person name="Devanna P."/>
            <person name="Winkler S."/>
            <person name="Jermiin L.S."/>
            <person name="Skirmuntt E.C."/>
            <person name="Katzourakis A."/>
            <person name="Burkitt-Gray L."/>
            <person name="Ray D.A."/>
            <person name="Sullivan K.A.M."/>
            <person name="Roscito J.G."/>
            <person name="Kirilenko B.M."/>
            <person name="Davalos L.M."/>
            <person name="Corthals A.P."/>
            <person name="Power M.L."/>
            <person name="Jones G."/>
            <person name="Ransome R.D."/>
            <person name="Dechmann D.K.N."/>
            <person name="Locatelli A.G."/>
            <person name="Puechmaille S.J."/>
            <person name="Fedrigo O."/>
            <person name="Jarvis E.D."/>
            <person name="Hiller M."/>
            <person name="Vernes S.C."/>
            <person name="Myers E.W."/>
            <person name="Teeling E.C."/>
        </authorList>
    </citation>
    <scope>NUCLEOTIDE SEQUENCE [LARGE SCALE GENOMIC DNA]</scope>
    <source>
        <strain evidence="1">MRouAeg1</strain>
        <tissue evidence="1">Muscle</tissue>
    </source>
</reference>
<dbReference type="AlphaFoldDB" id="A0A7J8KAP9"/>
<dbReference type="Proteomes" id="UP000593571">
    <property type="component" value="Unassembled WGS sequence"/>
</dbReference>
<dbReference type="EMBL" id="JACASE010000001">
    <property type="protein sequence ID" value="KAF6505930.1"/>
    <property type="molecule type" value="Genomic_DNA"/>
</dbReference>
<keyword evidence="2" id="KW-1185">Reference proteome</keyword>
<evidence type="ECO:0000313" key="2">
    <source>
        <dbReference type="Proteomes" id="UP000593571"/>
    </source>
</evidence>
<organism evidence="1 2">
    <name type="scientific">Rousettus aegyptiacus</name>
    <name type="common">Egyptian fruit bat</name>
    <name type="synonym">Pteropus aegyptiacus</name>
    <dbReference type="NCBI Taxonomy" id="9407"/>
    <lineage>
        <taxon>Eukaryota</taxon>
        <taxon>Metazoa</taxon>
        <taxon>Chordata</taxon>
        <taxon>Craniata</taxon>
        <taxon>Vertebrata</taxon>
        <taxon>Euteleostomi</taxon>
        <taxon>Mammalia</taxon>
        <taxon>Eutheria</taxon>
        <taxon>Laurasiatheria</taxon>
        <taxon>Chiroptera</taxon>
        <taxon>Yinpterochiroptera</taxon>
        <taxon>Pteropodoidea</taxon>
        <taxon>Pteropodidae</taxon>
        <taxon>Rousettinae</taxon>
        <taxon>Rousettus</taxon>
    </lineage>
</organism>
<gene>
    <name evidence="1" type="ORF">HJG63_007812</name>
</gene>
<sequence>MTGPRGHSSGTPGRWSQPVLTLYLWTPEAGRMWGMSDMAQASGGGQQTEWPLSRARQQREGWAGQGWEWGAPGMGIWGGVKRSGKADYWPCQIRPCPPPGLSLGSTFSMLLNFPPQGLCPGHTLCLECPQLGNFWPVITSAQKHLSPIHTITIPHYSKSRSMKL</sequence>
<comment type="caution">
    <text evidence="1">The sequence shown here is derived from an EMBL/GenBank/DDBJ whole genome shotgun (WGS) entry which is preliminary data.</text>
</comment>
<name>A0A7J8KAP9_ROUAE</name>